<reference evidence="2 3" key="1">
    <citation type="submission" date="2024-02" db="EMBL/GenBank/DDBJ databases">
        <title>Genome sequence of Aquincola sp. MAHUQ-54.</title>
        <authorList>
            <person name="Huq M.A."/>
        </authorList>
    </citation>
    <scope>NUCLEOTIDE SEQUENCE [LARGE SCALE GENOMIC DNA]</scope>
    <source>
        <strain evidence="2 3">MAHUQ-54</strain>
    </source>
</reference>
<protein>
    <submittedName>
        <fullName evidence="2">ChaN family lipoprotein</fullName>
    </submittedName>
</protein>
<dbReference type="Pfam" id="PF04187">
    <property type="entry name" value="Cofac_haem_bdg"/>
    <property type="match status" value="1"/>
</dbReference>
<proteinExistence type="predicted"/>
<dbReference type="SUPFAM" id="SSF159501">
    <property type="entry name" value="EreA/ChaN-like"/>
    <property type="match status" value="1"/>
</dbReference>
<sequence>MKRRLLLCLPAALAAGCAAWQRPAPADAPAQRDRALDAALRSQPLVLLGEVHDNAAQHALRAQALRRLLRTGRRPALLMEQFDREHQAALDRVLATPGATADALIAAGWPQGGAGWQWPLYRPFIELAFEFSLPLVAANVSRADTRRIIAGGLAAHGFDGAVPADIAAAQTQAIVDSHCGHVDTALAGRLMQAQVARDQFMARQLAAHAGRGAVLLAGNGHVRRDIGVPRWLPADLQARCVSIGLLEDAGPPAAYDVAFDMPAPSRPDPCTALQRRPA</sequence>
<dbReference type="InterPro" id="IPR007314">
    <property type="entry name" value="Cofac_haem-bd_dom"/>
</dbReference>
<dbReference type="EMBL" id="JAZIBG010000031">
    <property type="protein sequence ID" value="MEF7615471.1"/>
    <property type="molecule type" value="Genomic_DNA"/>
</dbReference>
<name>A0AAW9QDM9_9BURK</name>
<dbReference type="AlphaFoldDB" id="A0AAW9QDM9"/>
<dbReference type="RefSeq" id="WP_332290744.1">
    <property type="nucleotide sequence ID" value="NZ_JAZIBG010000031.1"/>
</dbReference>
<dbReference type="CDD" id="cd14727">
    <property type="entry name" value="ChanN-like"/>
    <property type="match status" value="1"/>
</dbReference>
<accession>A0AAW9QDM9</accession>
<evidence type="ECO:0000259" key="1">
    <source>
        <dbReference type="Pfam" id="PF04187"/>
    </source>
</evidence>
<dbReference type="Gene3D" id="3.40.50.11550">
    <property type="match status" value="2"/>
</dbReference>
<gene>
    <name evidence="2" type="ORF">V4F39_16240</name>
</gene>
<comment type="caution">
    <text evidence="2">The sequence shown here is derived from an EMBL/GenBank/DDBJ whole genome shotgun (WGS) entry which is preliminary data.</text>
</comment>
<keyword evidence="2" id="KW-0449">Lipoprotein</keyword>
<keyword evidence="3" id="KW-1185">Reference proteome</keyword>
<evidence type="ECO:0000313" key="2">
    <source>
        <dbReference type="EMBL" id="MEF7615471.1"/>
    </source>
</evidence>
<dbReference type="Proteomes" id="UP001336250">
    <property type="component" value="Unassembled WGS sequence"/>
</dbReference>
<organism evidence="2 3">
    <name type="scientific">Aquincola agrisoli</name>
    <dbReference type="NCBI Taxonomy" id="3119538"/>
    <lineage>
        <taxon>Bacteria</taxon>
        <taxon>Pseudomonadati</taxon>
        <taxon>Pseudomonadota</taxon>
        <taxon>Betaproteobacteria</taxon>
        <taxon>Burkholderiales</taxon>
        <taxon>Sphaerotilaceae</taxon>
        <taxon>Aquincola</taxon>
    </lineage>
</organism>
<dbReference type="PROSITE" id="PS51257">
    <property type="entry name" value="PROKAR_LIPOPROTEIN"/>
    <property type="match status" value="1"/>
</dbReference>
<feature type="domain" description="Haem-binding uptake Tiki superfamily ChaN" evidence="1">
    <location>
        <begin position="39"/>
        <end position="232"/>
    </location>
</feature>
<evidence type="ECO:0000313" key="3">
    <source>
        <dbReference type="Proteomes" id="UP001336250"/>
    </source>
</evidence>